<dbReference type="AlphaFoldDB" id="A0A6J5EUX3"/>
<dbReference type="GO" id="GO:0051266">
    <property type="term" value="F:sirohydrochlorin ferrochelatase activity"/>
    <property type="evidence" value="ECO:0007669"/>
    <property type="project" value="UniProtKB-EC"/>
</dbReference>
<evidence type="ECO:0000313" key="3">
    <source>
        <dbReference type="EMBL" id="CAB3769397.1"/>
    </source>
</evidence>
<dbReference type="CDD" id="cd03416">
    <property type="entry name" value="CbiX_SirB_N"/>
    <property type="match status" value="1"/>
</dbReference>
<dbReference type="PANTHER" id="PTHR33542">
    <property type="entry name" value="SIROHYDROCHLORIN FERROCHELATASE, CHLOROPLASTIC"/>
    <property type="match status" value="1"/>
</dbReference>
<dbReference type="RefSeq" id="WP_175230954.1">
    <property type="nucleotide sequence ID" value="NZ_CADIKH010000041.1"/>
</dbReference>
<accession>A0A6J5EUX3</accession>
<organism evidence="3 4">
    <name type="scientific">Paraburkholderia humisilvae</name>
    <dbReference type="NCBI Taxonomy" id="627669"/>
    <lineage>
        <taxon>Bacteria</taxon>
        <taxon>Pseudomonadati</taxon>
        <taxon>Pseudomonadota</taxon>
        <taxon>Betaproteobacteria</taxon>
        <taxon>Burkholderiales</taxon>
        <taxon>Burkholderiaceae</taxon>
        <taxon>Paraburkholderia</taxon>
    </lineage>
</organism>
<dbReference type="Gene3D" id="3.40.50.1400">
    <property type="match status" value="1"/>
</dbReference>
<evidence type="ECO:0000313" key="4">
    <source>
        <dbReference type="Proteomes" id="UP000494363"/>
    </source>
</evidence>
<evidence type="ECO:0000256" key="1">
    <source>
        <dbReference type="ARBA" id="ARBA00022723"/>
    </source>
</evidence>
<dbReference type="EC" id="4.99.1.4" evidence="3"/>
<dbReference type="GO" id="GO:0046872">
    <property type="term" value="F:metal ion binding"/>
    <property type="evidence" value="ECO:0007669"/>
    <property type="project" value="UniProtKB-KW"/>
</dbReference>
<dbReference type="Pfam" id="PF01903">
    <property type="entry name" value="CbiX"/>
    <property type="match status" value="1"/>
</dbReference>
<reference evidence="3 4" key="1">
    <citation type="submission" date="2020-04" db="EMBL/GenBank/DDBJ databases">
        <authorList>
            <person name="De Canck E."/>
        </authorList>
    </citation>
    <scope>NUCLEOTIDE SEQUENCE [LARGE SCALE GENOMIC DNA]</scope>
    <source>
        <strain evidence="3 4">LMG 29542</strain>
    </source>
</reference>
<dbReference type="PANTHER" id="PTHR33542:SF3">
    <property type="entry name" value="SIROHYDROCHLORIN FERROCHELATASE, CHLOROPLASTIC"/>
    <property type="match status" value="1"/>
</dbReference>
<protein>
    <submittedName>
        <fullName evidence="3">Sirohydrochlorin ferrochelatase</fullName>
        <ecNumber evidence="3">4.99.1.4</ecNumber>
    </submittedName>
</protein>
<keyword evidence="2 3" id="KW-0456">Lyase</keyword>
<dbReference type="Proteomes" id="UP000494363">
    <property type="component" value="Unassembled WGS sequence"/>
</dbReference>
<dbReference type="InterPro" id="IPR050963">
    <property type="entry name" value="Sirohydro_Cobaltochel/CbiX"/>
</dbReference>
<keyword evidence="1" id="KW-0479">Metal-binding</keyword>
<proteinExistence type="predicted"/>
<gene>
    <name evidence="3" type="primary">sirB</name>
    <name evidence="3" type="ORF">LMG29542_06102</name>
</gene>
<sequence length="130" mass="14099">MATDSVKWAHAAAGIVLFAHGARDARWAEPFERLANMLRSLRSDPVSLAFLELMEPDLPTAVAQQVANGCGAVTIVPVFFGQGGHIRQDLPVIVDRCRAAHPDVEIRCAPPVGEDDAVIEAIARYCLRQI</sequence>
<evidence type="ECO:0000256" key="2">
    <source>
        <dbReference type="ARBA" id="ARBA00023239"/>
    </source>
</evidence>
<dbReference type="EMBL" id="CADIKH010000041">
    <property type="protein sequence ID" value="CAB3769397.1"/>
    <property type="molecule type" value="Genomic_DNA"/>
</dbReference>
<dbReference type="InterPro" id="IPR002762">
    <property type="entry name" value="CbiX-like"/>
</dbReference>
<dbReference type="SUPFAM" id="SSF53800">
    <property type="entry name" value="Chelatase"/>
    <property type="match status" value="1"/>
</dbReference>
<keyword evidence="4" id="KW-1185">Reference proteome</keyword>
<name>A0A6J5EUX3_9BURK</name>